<dbReference type="RefSeq" id="WP_093554870.1">
    <property type="nucleotide sequence ID" value="NZ_FPBO01000005.1"/>
</dbReference>
<dbReference type="Pfam" id="PF08803">
    <property type="entry name" value="ydhR"/>
    <property type="match status" value="1"/>
</dbReference>
<gene>
    <name evidence="1" type="ORF">SAMN05216552_100587</name>
</gene>
<name>A0A1I7HA25_9BURK</name>
<dbReference type="AlphaFoldDB" id="A0A1I7HA25"/>
<dbReference type="InterPro" id="IPR011008">
    <property type="entry name" value="Dimeric_a/b-barrel"/>
</dbReference>
<protein>
    <submittedName>
        <fullName evidence="1">Putative mono-oxygenase ydhR</fullName>
    </submittedName>
</protein>
<proteinExistence type="predicted"/>
<evidence type="ECO:0000313" key="1">
    <source>
        <dbReference type="EMBL" id="SFU57356.1"/>
    </source>
</evidence>
<sequence>MITAFTSFTLPKPITREEARAIFLSTAPKYRDVPGLFQKIYVLSEDGATVGGVYLWNSRAEAEAMYTDSWREFVREKYNTDATVTYFESPVMVDNVAQKILSDG</sequence>
<accession>A0A1I7HA25</accession>
<organism evidence="1 2">
    <name type="scientific">Pseudoduganella namucuonensis</name>
    <dbReference type="NCBI Taxonomy" id="1035707"/>
    <lineage>
        <taxon>Bacteria</taxon>
        <taxon>Pseudomonadati</taxon>
        <taxon>Pseudomonadota</taxon>
        <taxon>Betaproteobacteria</taxon>
        <taxon>Burkholderiales</taxon>
        <taxon>Oxalobacteraceae</taxon>
        <taxon>Telluria group</taxon>
        <taxon>Pseudoduganella</taxon>
    </lineage>
</organism>
<dbReference type="OrthoDB" id="3871007at2"/>
<dbReference type="Gene3D" id="3.30.70.100">
    <property type="match status" value="1"/>
</dbReference>
<keyword evidence="2" id="KW-1185">Reference proteome</keyword>
<dbReference type="Proteomes" id="UP000199391">
    <property type="component" value="Unassembled WGS sequence"/>
</dbReference>
<reference evidence="2" key="1">
    <citation type="submission" date="2016-10" db="EMBL/GenBank/DDBJ databases">
        <authorList>
            <person name="Varghese N."/>
            <person name="Submissions S."/>
        </authorList>
    </citation>
    <scope>NUCLEOTIDE SEQUENCE [LARGE SCALE GENOMIC DNA]</scope>
    <source>
        <strain evidence="2">CGMCC 1.11014</strain>
    </source>
</reference>
<dbReference type="InterPro" id="IPR014910">
    <property type="entry name" value="YdhR"/>
</dbReference>
<dbReference type="EMBL" id="FPBO01000005">
    <property type="protein sequence ID" value="SFU57356.1"/>
    <property type="molecule type" value="Genomic_DNA"/>
</dbReference>
<dbReference type="STRING" id="1035707.SAMN05216552_100587"/>
<dbReference type="SUPFAM" id="SSF54909">
    <property type="entry name" value="Dimeric alpha+beta barrel"/>
    <property type="match status" value="1"/>
</dbReference>
<evidence type="ECO:0000313" key="2">
    <source>
        <dbReference type="Proteomes" id="UP000199391"/>
    </source>
</evidence>